<reference evidence="5 6" key="1">
    <citation type="submission" date="2024-10" db="EMBL/GenBank/DDBJ databases">
        <title>The Natural Products Discovery Center: Release of the First 8490 Sequenced Strains for Exploring Actinobacteria Biosynthetic Diversity.</title>
        <authorList>
            <person name="Kalkreuter E."/>
            <person name="Kautsar S.A."/>
            <person name="Yang D."/>
            <person name="Bader C.D."/>
            <person name="Teijaro C.N."/>
            <person name="Fluegel L."/>
            <person name="Davis C.M."/>
            <person name="Simpson J.R."/>
            <person name="Lauterbach L."/>
            <person name="Steele A.D."/>
            <person name="Gui C."/>
            <person name="Meng S."/>
            <person name="Li G."/>
            <person name="Viehrig K."/>
            <person name="Ye F."/>
            <person name="Su P."/>
            <person name="Kiefer A.F."/>
            <person name="Nichols A."/>
            <person name="Cepeda A.J."/>
            <person name="Yan W."/>
            <person name="Fan B."/>
            <person name="Jiang Y."/>
            <person name="Adhikari A."/>
            <person name="Zheng C.-J."/>
            <person name="Schuster L."/>
            <person name="Cowan T.M."/>
            <person name="Smanski M.J."/>
            <person name="Chevrette M.G."/>
            <person name="De Carvalho L.P.S."/>
            <person name="Shen B."/>
        </authorList>
    </citation>
    <scope>NUCLEOTIDE SEQUENCE [LARGE SCALE GENOMIC DNA]</scope>
    <source>
        <strain evidence="5 6">NPDC004045</strain>
    </source>
</reference>
<name>A0ABW6PJS9_9NOCA</name>
<evidence type="ECO:0000313" key="6">
    <source>
        <dbReference type="Proteomes" id="UP001601444"/>
    </source>
</evidence>
<sequence>MTAVFEFSPLEFVGMWHELRAGGLPDPMTYLPEPVAYDESQRRKREAWQAARERSGAEVDALVEALSRPDIRVILRAIDERDPANPARSIRVHAVRRGEDAFVVAQRPGADMESAGGFTVTRHEVLSLGDAVAAVLPDVEAGRRRDFELVDTDSGHDFTYGRSLVHDDGYGSPTSPNEFLAEPMDLSGTIAVEQGWSRFGPRGVLRLAMVWRDVIGDGRYAILPGSPLRVAPVDRRRLVGLINGQIAEVVRAIKDDRA</sequence>
<gene>
    <name evidence="5" type="ORF">ACFYTF_06985</name>
</gene>
<accession>A0ABW6PJS9</accession>
<evidence type="ECO:0000313" key="5">
    <source>
        <dbReference type="EMBL" id="MFF0542565.1"/>
    </source>
</evidence>
<comment type="caution">
    <text evidence="5">The sequence shown here is derived from an EMBL/GenBank/DDBJ whole genome shotgun (WGS) entry which is preliminary data.</text>
</comment>
<evidence type="ECO:0000256" key="2">
    <source>
        <dbReference type="ARBA" id="ARBA00006411"/>
    </source>
</evidence>
<keyword evidence="4" id="KW-0143">Chaperone</keyword>
<comment type="subcellular location">
    <subcellularLocation>
        <location evidence="1">Cytoplasm</location>
    </subcellularLocation>
</comment>
<evidence type="ECO:0000256" key="4">
    <source>
        <dbReference type="ARBA" id="ARBA00023186"/>
    </source>
</evidence>
<organism evidence="5 6">
    <name type="scientific">Nocardia thailandica</name>
    <dbReference type="NCBI Taxonomy" id="257275"/>
    <lineage>
        <taxon>Bacteria</taxon>
        <taxon>Bacillati</taxon>
        <taxon>Actinomycetota</taxon>
        <taxon>Actinomycetes</taxon>
        <taxon>Mycobacteriales</taxon>
        <taxon>Nocardiaceae</taxon>
        <taxon>Nocardia</taxon>
    </lineage>
</organism>
<keyword evidence="3" id="KW-0963">Cytoplasm</keyword>
<evidence type="ECO:0000256" key="3">
    <source>
        <dbReference type="ARBA" id="ARBA00022490"/>
    </source>
</evidence>
<dbReference type="InterPro" id="IPR025734">
    <property type="entry name" value="EspG"/>
</dbReference>
<dbReference type="EMBL" id="JBIAMX010000003">
    <property type="protein sequence ID" value="MFF0542565.1"/>
    <property type="molecule type" value="Genomic_DNA"/>
</dbReference>
<proteinExistence type="inferred from homology"/>
<evidence type="ECO:0000256" key="1">
    <source>
        <dbReference type="ARBA" id="ARBA00004496"/>
    </source>
</evidence>
<protein>
    <submittedName>
        <fullName evidence="5">ESX secretion-associated protein EspG</fullName>
    </submittedName>
</protein>
<dbReference type="Pfam" id="PF14011">
    <property type="entry name" value="ESX-1_EspG"/>
    <property type="match status" value="1"/>
</dbReference>
<dbReference type="Proteomes" id="UP001601444">
    <property type="component" value="Unassembled WGS sequence"/>
</dbReference>
<dbReference type="RefSeq" id="WP_052313625.1">
    <property type="nucleotide sequence ID" value="NZ_JBIAMX010000003.1"/>
</dbReference>
<keyword evidence="6" id="KW-1185">Reference proteome</keyword>
<comment type="similarity">
    <text evidence="2">Belongs to the EspG family.</text>
</comment>